<evidence type="ECO:0000259" key="8">
    <source>
        <dbReference type="Pfam" id="PF17042"/>
    </source>
</evidence>
<dbReference type="RefSeq" id="WP_284153151.1">
    <property type="nucleotide sequence ID" value="NZ_AP025516.1"/>
</dbReference>
<dbReference type="InterPro" id="IPR031475">
    <property type="entry name" value="NBD_C"/>
</dbReference>
<feature type="domain" description="Four-carbon acid sugar kinase N-terminal" evidence="7">
    <location>
        <begin position="8"/>
        <end position="229"/>
    </location>
</feature>
<evidence type="ECO:0000256" key="6">
    <source>
        <dbReference type="ARBA" id="ARBA00023277"/>
    </source>
</evidence>
<dbReference type="Proteomes" id="UP000830055">
    <property type="component" value="Chromosome"/>
</dbReference>
<keyword evidence="3" id="KW-0547">Nucleotide-binding</keyword>
<feature type="domain" description="Four-carbon acid sugar kinase nucleotide binding" evidence="8">
    <location>
        <begin position="252"/>
        <end position="406"/>
    </location>
</feature>
<evidence type="ECO:0000256" key="2">
    <source>
        <dbReference type="ARBA" id="ARBA00022679"/>
    </source>
</evidence>
<dbReference type="InterPro" id="IPR010737">
    <property type="entry name" value="4-carb_acid_sugar_kinase_N"/>
</dbReference>
<dbReference type="SUPFAM" id="SSF142764">
    <property type="entry name" value="YgbK-like"/>
    <property type="match status" value="1"/>
</dbReference>
<evidence type="ECO:0000256" key="5">
    <source>
        <dbReference type="ARBA" id="ARBA00022840"/>
    </source>
</evidence>
<dbReference type="Pfam" id="PF17042">
    <property type="entry name" value="NBD_C"/>
    <property type="match status" value="1"/>
</dbReference>
<reference evidence="9 10" key="1">
    <citation type="submission" date="2022-01" db="EMBL/GenBank/DDBJ databases">
        <title>Desulfofustis limnae sp. nov., a novel mesophilic sulfate-reducing bacterium isolated from marsh soil.</title>
        <authorList>
            <person name="Watanabe M."/>
            <person name="Takahashi A."/>
            <person name="Kojima H."/>
            <person name="Fukui M."/>
        </authorList>
    </citation>
    <scope>NUCLEOTIDE SEQUENCE [LARGE SCALE GENOMIC DNA]</scope>
    <source>
        <strain evidence="9 10">PPLL</strain>
    </source>
</reference>
<sequence length="415" mass="43223">MGTSLSVVVIADDLTGAADTGVQFCPAVGPVALLDTIPQGCDGLPTGLAISTNSRRLSPDSAARAVRTAVIQALPWSPGLIYKKIDSCLRGNLGDEIEALLAATGSPAAFVAPAYPEQGRTTEAGIHLINGRPVAETEIGRDPRAPLTTSDLAHLLSGQCRLGIGSVGVDLLEGADEPLIDAIRSHLDKQRRLIVFDVHQRCHLDRIAILAVGNFPAVVPVGSAGLAGSLARLMAPERLHPPAALRPIDSWLFICGSASQTLAAQVARLVQATDWPQLRIGAAELATGWPTNVLEQGQKLFEETGHKGLIISIEPGDGCRPPADPQQVVLGLAGIGAELAGRLHPDGLFLCGGDTAEAFRRRVKATGLLLREQPAAGLVRGEFIGGTCADRSVVTKAGGFGDEETLIGLVNRCAP</sequence>
<dbReference type="EMBL" id="AP025516">
    <property type="protein sequence ID" value="BDD86048.1"/>
    <property type="molecule type" value="Genomic_DNA"/>
</dbReference>
<comment type="similarity">
    <text evidence="1">Belongs to the four-carbon acid sugar kinase family.</text>
</comment>
<keyword evidence="10" id="KW-1185">Reference proteome</keyword>
<keyword evidence="5" id="KW-0067">ATP-binding</keyword>
<protein>
    <submittedName>
        <fullName evidence="9">Membrane protein</fullName>
    </submittedName>
</protein>
<dbReference type="Gene3D" id="3.40.980.20">
    <property type="entry name" value="Four-carbon acid sugar kinase, nucleotide binding domain"/>
    <property type="match status" value="1"/>
</dbReference>
<evidence type="ECO:0000256" key="4">
    <source>
        <dbReference type="ARBA" id="ARBA00022777"/>
    </source>
</evidence>
<accession>A0ABM7W560</accession>
<organism evidence="9 10">
    <name type="scientific">Desulfofustis limnaeus</name>
    <dbReference type="NCBI Taxonomy" id="2740163"/>
    <lineage>
        <taxon>Bacteria</taxon>
        <taxon>Pseudomonadati</taxon>
        <taxon>Thermodesulfobacteriota</taxon>
        <taxon>Desulfobulbia</taxon>
        <taxon>Desulfobulbales</taxon>
        <taxon>Desulfocapsaceae</taxon>
        <taxon>Desulfofustis</taxon>
    </lineage>
</organism>
<proteinExistence type="inferred from homology"/>
<dbReference type="InterPro" id="IPR037051">
    <property type="entry name" value="4-carb_acid_sugar_kinase_N_sf"/>
</dbReference>
<gene>
    <name evidence="9" type="primary">ygbK</name>
    <name evidence="9" type="ORF">DPPLL_04130</name>
</gene>
<dbReference type="Gene3D" id="3.40.50.10840">
    <property type="entry name" value="Putative sugar-binding, N-terminal domain"/>
    <property type="match status" value="1"/>
</dbReference>
<evidence type="ECO:0000256" key="1">
    <source>
        <dbReference type="ARBA" id="ARBA00005715"/>
    </source>
</evidence>
<dbReference type="InterPro" id="IPR042213">
    <property type="entry name" value="NBD_C_sf"/>
</dbReference>
<evidence type="ECO:0000313" key="10">
    <source>
        <dbReference type="Proteomes" id="UP000830055"/>
    </source>
</evidence>
<dbReference type="Pfam" id="PF07005">
    <property type="entry name" value="SBD_N"/>
    <property type="match status" value="1"/>
</dbReference>
<evidence type="ECO:0000313" key="9">
    <source>
        <dbReference type="EMBL" id="BDD86048.1"/>
    </source>
</evidence>
<keyword evidence="4" id="KW-0418">Kinase</keyword>
<keyword evidence="6" id="KW-0119">Carbohydrate metabolism</keyword>
<keyword evidence="2" id="KW-0808">Transferase</keyword>
<name>A0ABM7W560_9BACT</name>
<evidence type="ECO:0000259" key="7">
    <source>
        <dbReference type="Pfam" id="PF07005"/>
    </source>
</evidence>
<evidence type="ECO:0000256" key="3">
    <source>
        <dbReference type="ARBA" id="ARBA00022741"/>
    </source>
</evidence>